<keyword evidence="1" id="KW-0472">Membrane</keyword>
<feature type="transmembrane region" description="Helical" evidence="1">
    <location>
        <begin position="262"/>
        <end position="286"/>
    </location>
</feature>
<feature type="transmembrane region" description="Helical" evidence="1">
    <location>
        <begin position="219"/>
        <end position="242"/>
    </location>
</feature>
<dbReference type="Proteomes" id="UP001161405">
    <property type="component" value="Unassembled WGS sequence"/>
</dbReference>
<protein>
    <recommendedName>
        <fullName evidence="5">Polymer-forming cytoskeletal protein</fullName>
    </recommendedName>
</protein>
<reference evidence="3" key="1">
    <citation type="journal article" date="2014" name="Int. J. Syst. Evol. Microbiol.">
        <title>Complete genome of a new Firmicutes species belonging to the dominant human colonic microbiota ('Ruminococcus bicirculans') reveals two chromosomes and a selective capacity to utilize plant glucans.</title>
        <authorList>
            <consortium name="NISC Comparative Sequencing Program"/>
            <person name="Wegmann U."/>
            <person name="Louis P."/>
            <person name="Goesmann A."/>
            <person name="Henrissat B."/>
            <person name="Duncan S.H."/>
            <person name="Flint H.J."/>
        </authorList>
    </citation>
    <scope>NUCLEOTIDE SEQUENCE</scope>
    <source>
        <strain evidence="3">NBRC 107169</strain>
    </source>
</reference>
<keyword evidence="4" id="KW-1185">Reference proteome</keyword>
<feature type="transmembrane region" description="Helical" evidence="1">
    <location>
        <begin position="326"/>
        <end position="346"/>
    </location>
</feature>
<keyword evidence="2" id="KW-0732">Signal</keyword>
<evidence type="ECO:0000256" key="1">
    <source>
        <dbReference type="SAM" id="Phobius"/>
    </source>
</evidence>
<evidence type="ECO:0000256" key="2">
    <source>
        <dbReference type="SAM" id="SignalP"/>
    </source>
</evidence>
<evidence type="ECO:0008006" key="5">
    <source>
        <dbReference type="Google" id="ProtNLM"/>
    </source>
</evidence>
<feature type="signal peptide" evidence="2">
    <location>
        <begin position="1"/>
        <end position="20"/>
    </location>
</feature>
<evidence type="ECO:0000313" key="4">
    <source>
        <dbReference type="Proteomes" id="UP001161405"/>
    </source>
</evidence>
<reference evidence="3" key="2">
    <citation type="submission" date="2023-01" db="EMBL/GenBank/DDBJ databases">
        <title>Draft genome sequence of Maritalea porphyrae strain NBRC 107169.</title>
        <authorList>
            <person name="Sun Q."/>
            <person name="Mori K."/>
        </authorList>
    </citation>
    <scope>NUCLEOTIDE SEQUENCE</scope>
    <source>
        <strain evidence="3">NBRC 107169</strain>
    </source>
</reference>
<proteinExistence type="predicted"/>
<name>A0ABQ5UL63_9HYPH</name>
<sequence>MRFISLVLAVLALLVAPVAAQENKEERFNYGGDVYVGAERPEVAGNIANDVFATGYKPTITGTINGDVHTAGFEVIVDATVAGNTYAFGNMVRINGVTGKDVTSSGSSVRIDGEVGGNVRAAGADVTINAPVLGSVLIGAASFDLNANVKGDVNFSGDAINFGEGAKVDGQLIIRSTRDDVKVPTSVASADRVTIEKISQPDMVMSAGDVAKQTTQGLIIAWVSAMLLLLILPIIGIIWLALFPKRSQIAYEVAIAKPFKSLFFGILGVAMFIGLIPVLGVTLIGIPLIPVAIVVLIVSVLLGYIAGAWFLAARVMEAFGFEGDTLAKRAIAMVAGIILAFILGLIPFIGWLFGLILGFVGLGGILFAYIGRTINKQFHQDIAAEIERTS</sequence>
<feature type="transmembrane region" description="Helical" evidence="1">
    <location>
        <begin position="292"/>
        <end position="314"/>
    </location>
</feature>
<feature type="chain" id="PRO_5047125643" description="Polymer-forming cytoskeletal protein" evidence="2">
    <location>
        <begin position="21"/>
        <end position="390"/>
    </location>
</feature>
<keyword evidence="1" id="KW-1133">Transmembrane helix</keyword>
<keyword evidence="1" id="KW-0812">Transmembrane</keyword>
<evidence type="ECO:0000313" key="3">
    <source>
        <dbReference type="EMBL" id="GLQ15867.1"/>
    </source>
</evidence>
<comment type="caution">
    <text evidence="3">The sequence shown here is derived from an EMBL/GenBank/DDBJ whole genome shotgun (WGS) entry which is preliminary data.</text>
</comment>
<dbReference type="RefSeq" id="WP_284360962.1">
    <property type="nucleotide sequence ID" value="NZ_BSNI01000001.1"/>
</dbReference>
<dbReference type="EMBL" id="BSNI01000001">
    <property type="protein sequence ID" value="GLQ15867.1"/>
    <property type="molecule type" value="Genomic_DNA"/>
</dbReference>
<accession>A0ABQ5UL63</accession>
<feature type="transmembrane region" description="Helical" evidence="1">
    <location>
        <begin position="352"/>
        <end position="370"/>
    </location>
</feature>
<gene>
    <name evidence="3" type="ORF">GCM10007879_01160</name>
</gene>
<organism evidence="3 4">
    <name type="scientific">Maritalea porphyrae</name>
    <dbReference type="NCBI Taxonomy" id="880732"/>
    <lineage>
        <taxon>Bacteria</taxon>
        <taxon>Pseudomonadati</taxon>
        <taxon>Pseudomonadota</taxon>
        <taxon>Alphaproteobacteria</taxon>
        <taxon>Hyphomicrobiales</taxon>
        <taxon>Devosiaceae</taxon>
        <taxon>Maritalea</taxon>
    </lineage>
</organism>